<dbReference type="Proteomes" id="UP001156682">
    <property type="component" value="Unassembled WGS sequence"/>
</dbReference>
<gene>
    <name evidence="2" type="ORF">GCM10007878_02100</name>
</gene>
<protein>
    <recommendedName>
        <fullName evidence="1">WCX domain-containing protein</fullName>
    </recommendedName>
</protein>
<keyword evidence="3" id="KW-1185">Reference proteome</keyword>
<reference evidence="3" key="1">
    <citation type="journal article" date="2019" name="Int. J. Syst. Evol. Microbiol.">
        <title>The Global Catalogue of Microorganisms (GCM) 10K type strain sequencing project: providing services to taxonomists for standard genome sequencing and annotation.</title>
        <authorList>
            <consortium name="The Broad Institute Genomics Platform"/>
            <consortium name="The Broad Institute Genome Sequencing Center for Infectious Disease"/>
            <person name="Wu L."/>
            <person name="Ma J."/>
        </authorList>
    </citation>
    <scope>NUCLEOTIDE SEQUENCE [LARGE SCALE GENOMIC DNA]</scope>
    <source>
        <strain evidence="3">NBRC 100033</strain>
    </source>
</reference>
<evidence type="ECO:0000313" key="2">
    <source>
        <dbReference type="EMBL" id="GLR62775.1"/>
    </source>
</evidence>
<evidence type="ECO:0000259" key="1">
    <source>
        <dbReference type="Pfam" id="PF25583"/>
    </source>
</evidence>
<organism evidence="2 3">
    <name type="scientific">Marinospirillum insulare</name>
    <dbReference type="NCBI Taxonomy" id="217169"/>
    <lineage>
        <taxon>Bacteria</taxon>
        <taxon>Pseudomonadati</taxon>
        <taxon>Pseudomonadota</taxon>
        <taxon>Gammaproteobacteria</taxon>
        <taxon>Oceanospirillales</taxon>
        <taxon>Oceanospirillaceae</taxon>
        <taxon>Marinospirillum</taxon>
    </lineage>
</organism>
<evidence type="ECO:0000313" key="3">
    <source>
        <dbReference type="Proteomes" id="UP001156682"/>
    </source>
</evidence>
<dbReference type="InterPro" id="IPR057727">
    <property type="entry name" value="WCX_dom"/>
</dbReference>
<sequence length="141" mass="16671">MYLLCRFYDFDDVRITALHRFEKVELLDEPIRLFPEFNIDDYLNTGVMQWALPDPKLISLELRVNQWLKNHLEESPLSEQQLLVIDDEQQESYLVKAEMLDGRQLRRWLLSLGSDVEVIAPKGLCDWMASIVKAQADRYLE</sequence>
<comment type="caution">
    <text evidence="2">The sequence shown here is derived from an EMBL/GenBank/DDBJ whole genome shotgun (WGS) entry which is preliminary data.</text>
</comment>
<accession>A0ABQ5ZUP3</accession>
<name>A0ABQ5ZUP3_9GAMM</name>
<feature type="domain" description="WCX" evidence="1">
    <location>
        <begin position="60"/>
        <end position="134"/>
    </location>
</feature>
<dbReference type="EMBL" id="BSOR01000005">
    <property type="protein sequence ID" value="GLR62775.1"/>
    <property type="molecule type" value="Genomic_DNA"/>
</dbReference>
<proteinExistence type="predicted"/>
<dbReference type="Pfam" id="PF25583">
    <property type="entry name" value="WCX"/>
    <property type="match status" value="1"/>
</dbReference>